<keyword evidence="7" id="KW-1185">Reference proteome</keyword>
<comment type="caution">
    <text evidence="6">The sequence shown here is derived from an EMBL/GenBank/DDBJ whole genome shotgun (WGS) entry which is preliminary data.</text>
</comment>
<organism evidence="6 7">
    <name type="scientific">Variovorax soli</name>
    <dbReference type="NCBI Taxonomy" id="376815"/>
    <lineage>
        <taxon>Bacteria</taxon>
        <taxon>Pseudomonadati</taxon>
        <taxon>Pseudomonadota</taxon>
        <taxon>Betaproteobacteria</taxon>
        <taxon>Burkholderiales</taxon>
        <taxon>Comamonadaceae</taxon>
        <taxon>Variovorax</taxon>
    </lineage>
</organism>
<reference evidence="6 7" key="1">
    <citation type="submission" date="2023-07" db="EMBL/GenBank/DDBJ databases">
        <title>Sorghum-associated microbial communities from plants grown in Nebraska, USA.</title>
        <authorList>
            <person name="Schachtman D."/>
        </authorList>
    </citation>
    <scope>NUCLEOTIDE SEQUENCE [LARGE SCALE GENOMIC DNA]</scope>
    <source>
        <strain evidence="6 7">DS1781</strain>
    </source>
</reference>
<keyword evidence="6" id="KW-0282">Flagellum</keyword>
<dbReference type="Proteomes" id="UP001184230">
    <property type="component" value="Unassembled WGS sequence"/>
</dbReference>
<name>A0ABU1NF12_9BURK</name>
<keyword evidence="4" id="KW-0143">Chaperone</keyword>
<keyword evidence="3" id="KW-1005">Bacterial flagellum biogenesis</keyword>
<accession>A0ABU1NF12</accession>
<evidence type="ECO:0000313" key="6">
    <source>
        <dbReference type="EMBL" id="MDR6536887.1"/>
    </source>
</evidence>
<proteinExistence type="predicted"/>
<keyword evidence="6" id="KW-0966">Cell projection</keyword>
<protein>
    <recommendedName>
        <fullName evidence="5">Flagellar protein FliT</fullName>
    </recommendedName>
</protein>
<evidence type="ECO:0000256" key="4">
    <source>
        <dbReference type="ARBA" id="ARBA00023186"/>
    </source>
</evidence>
<dbReference type="InterPro" id="IPR008622">
    <property type="entry name" value="FliT"/>
</dbReference>
<evidence type="ECO:0000256" key="1">
    <source>
        <dbReference type="ARBA" id="ARBA00004514"/>
    </source>
</evidence>
<evidence type="ECO:0000256" key="5">
    <source>
        <dbReference type="ARBA" id="ARBA00093797"/>
    </source>
</evidence>
<evidence type="ECO:0000256" key="3">
    <source>
        <dbReference type="ARBA" id="ARBA00022795"/>
    </source>
</evidence>
<evidence type="ECO:0000313" key="7">
    <source>
        <dbReference type="Proteomes" id="UP001184230"/>
    </source>
</evidence>
<sequence length="109" mass="12347">MAARSEVVHCYAQLASILSLMAALARAKEWDRLPELEAQCTGVIERLRTVSPQESLDTAQVEEVRRLMQRIQADQRTVCELVKPQLAHLVATMADLQNRNELDRAYGTR</sequence>
<dbReference type="EMBL" id="JAVDRF010000005">
    <property type="protein sequence ID" value="MDR6536887.1"/>
    <property type="molecule type" value="Genomic_DNA"/>
</dbReference>
<gene>
    <name evidence="6" type="ORF">J2739_002660</name>
</gene>
<keyword evidence="6" id="KW-0969">Cilium</keyword>
<dbReference type="Pfam" id="PF05400">
    <property type="entry name" value="FliT"/>
    <property type="match status" value="1"/>
</dbReference>
<dbReference type="RefSeq" id="WP_309902328.1">
    <property type="nucleotide sequence ID" value="NZ_JAVDRF010000005.1"/>
</dbReference>
<keyword evidence="2" id="KW-0963">Cytoplasm</keyword>
<comment type="subcellular location">
    <subcellularLocation>
        <location evidence="1">Cytoplasm</location>
        <location evidence="1">Cytosol</location>
    </subcellularLocation>
</comment>
<dbReference type="Gene3D" id="1.20.58.380">
    <property type="entry name" value="Flagellar protein flit"/>
    <property type="match status" value="1"/>
</dbReference>
<evidence type="ECO:0000256" key="2">
    <source>
        <dbReference type="ARBA" id="ARBA00022490"/>
    </source>
</evidence>